<dbReference type="AlphaFoldDB" id="A0A0L8GDZ7"/>
<protein>
    <submittedName>
        <fullName evidence="2">Uncharacterized protein</fullName>
    </submittedName>
</protein>
<reference evidence="2" key="1">
    <citation type="submission" date="2015-07" db="EMBL/GenBank/DDBJ databases">
        <title>MeaNS - Measles Nucleotide Surveillance Program.</title>
        <authorList>
            <person name="Tran T."/>
            <person name="Druce J."/>
        </authorList>
    </citation>
    <scope>NUCLEOTIDE SEQUENCE</scope>
    <source>
        <strain evidence="2">UCB-OBI-ISO-001</strain>
        <tissue evidence="2">Gonad</tissue>
    </source>
</reference>
<organism evidence="2">
    <name type="scientific">Octopus bimaculoides</name>
    <name type="common">California two-spotted octopus</name>
    <dbReference type="NCBI Taxonomy" id="37653"/>
    <lineage>
        <taxon>Eukaryota</taxon>
        <taxon>Metazoa</taxon>
        <taxon>Spiralia</taxon>
        <taxon>Lophotrochozoa</taxon>
        <taxon>Mollusca</taxon>
        <taxon>Cephalopoda</taxon>
        <taxon>Coleoidea</taxon>
        <taxon>Octopodiformes</taxon>
        <taxon>Octopoda</taxon>
        <taxon>Incirrata</taxon>
        <taxon>Octopodidae</taxon>
        <taxon>Octopus</taxon>
    </lineage>
</organism>
<proteinExistence type="predicted"/>
<name>A0A0L8GDZ7_OCTBM</name>
<keyword evidence="1" id="KW-0812">Transmembrane</keyword>
<gene>
    <name evidence="2" type="ORF">OCBIM_22035284mg</name>
</gene>
<evidence type="ECO:0000313" key="2">
    <source>
        <dbReference type="EMBL" id="KOF75084.1"/>
    </source>
</evidence>
<evidence type="ECO:0000256" key="1">
    <source>
        <dbReference type="SAM" id="Phobius"/>
    </source>
</evidence>
<accession>A0A0L8GDZ7</accession>
<keyword evidence="1" id="KW-1133">Transmembrane helix</keyword>
<sequence length="58" mass="7239">MLMSLIQEVFIFLQFHIFYYFSFFISDRLPKHLRVEVPLVMDFKETLLLFEEYNSLWL</sequence>
<feature type="transmembrane region" description="Helical" evidence="1">
    <location>
        <begin position="6"/>
        <end position="25"/>
    </location>
</feature>
<dbReference type="EMBL" id="KQ422349">
    <property type="protein sequence ID" value="KOF75084.1"/>
    <property type="molecule type" value="Genomic_DNA"/>
</dbReference>
<keyword evidence="1" id="KW-0472">Membrane</keyword>